<sequence>MTTRQRTGHRPVNAWGRTGRVKPKTTRLALTVYFIGCLLAGEVHEFVARTQDWPLRTEPGLFLLVAPLLGIFLVLPVMLVATGVLRGIQRIPWTVTRRLERRGWWTPLVAAVAAVLPAAVFARVLDIGGVDIALVWAVPWAALVLAAVLAGVARRRVAEGRRPALIGRVWAYGALAVCCVFGLGSAAFATGLVDEYRPPRFTSLSLPRTWTDGEGGSLFLTSDGGAVAENLGAEDSDRDFGEERCTGYGTWNLEGEGPWGQRVRLAISGCRLGEWAVSGTRERPKLNYEYGDPDSPDFYVLR</sequence>
<dbReference type="EMBL" id="SRID01000013">
    <property type="protein sequence ID" value="TGB17800.1"/>
    <property type="molecule type" value="Genomic_DNA"/>
</dbReference>
<proteinExistence type="predicted"/>
<organism evidence="2 3">
    <name type="scientific">Streptomyces palmae</name>
    <dbReference type="NCBI Taxonomy" id="1701085"/>
    <lineage>
        <taxon>Bacteria</taxon>
        <taxon>Bacillati</taxon>
        <taxon>Actinomycetota</taxon>
        <taxon>Actinomycetes</taxon>
        <taxon>Kitasatosporales</taxon>
        <taxon>Streptomycetaceae</taxon>
        <taxon>Streptomyces</taxon>
    </lineage>
</organism>
<feature type="transmembrane region" description="Helical" evidence="1">
    <location>
        <begin position="134"/>
        <end position="153"/>
    </location>
</feature>
<feature type="transmembrane region" description="Helical" evidence="1">
    <location>
        <begin position="104"/>
        <end position="122"/>
    </location>
</feature>
<protein>
    <submittedName>
        <fullName evidence="2">Uncharacterized protein</fullName>
    </submittedName>
</protein>
<dbReference type="OrthoDB" id="3393054at2"/>
<evidence type="ECO:0000313" key="3">
    <source>
        <dbReference type="Proteomes" id="UP000297948"/>
    </source>
</evidence>
<feature type="transmembrane region" description="Helical" evidence="1">
    <location>
        <begin position="28"/>
        <end position="48"/>
    </location>
</feature>
<keyword evidence="1" id="KW-0472">Membrane</keyword>
<keyword evidence="3" id="KW-1185">Reference proteome</keyword>
<gene>
    <name evidence="2" type="ORF">E4099_02840</name>
</gene>
<name>A0A4Z0HF57_9ACTN</name>
<keyword evidence="1" id="KW-1133">Transmembrane helix</keyword>
<evidence type="ECO:0000256" key="1">
    <source>
        <dbReference type="SAM" id="Phobius"/>
    </source>
</evidence>
<feature type="transmembrane region" description="Helical" evidence="1">
    <location>
        <begin position="60"/>
        <end position="84"/>
    </location>
</feature>
<dbReference type="AlphaFoldDB" id="A0A4Z0HF57"/>
<reference evidence="2 3" key="1">
    <citation type="submission" date="2019-03" db="EMBL/GenBank/DDBJ databases">
        <authorList>
            <person name="Gonzalez-Pimentel J.L."/>
        </authorList>
    </citation>
    <scope>NUCLEOTIDE SEQUENCE [LARGE SCALE GENOMIC DNA]</scope>
    <source>
        <strain evidence="2 3">JCM 31289</strain>
    </source>
</reference>
<comment type="caution">
    <text evidence="2">The sequence shown here is derived from an EMBL/GenBank/DDBJ whole genome shotgun (WGS) entry which is preliminary data.</text>
</comment>
<dbReference type="RefSeq" id="WP_135337294.1">
    <property type="nucleotide sequence ID" value="NZ_JBHLTX010000042.1"/>
</dbReference>
<keyword evidence="1" id="KW-0812">Transmembrane</keyword>
<feature type="transmembrane region" description="Helical" evidence="1">
    <location>
        <begin position="165"/>
        <end position="193"/>
    </location>
</feature>
<evidence type="ECO:0000313" key="2">
    <source>
        <dbReference type="EMBL" id="TGB17800.1"/>
    </source>
</evidence>
<accession>A0A4Z0HF57</accession>
<dbReference type="Proteomes" id="UP000297948">
    <property type="component" value="Unassembled WGS sequence"/>
</dbReference>